<organism evidence="1 2">
    <name type="scientific">Gigaspora margarita</name>
    <dbReference type="NCBI Taxonomy" id="4874"/>
    <lineage>
        <taxon>Eukaryota</taxon>
        <taxon>Fungi</taxon>
        <taxon>Fungi incertae sedis</taxon>
        <taxon>Mucoromycota</taxon>
        <taxon>Glomeromycotina</taxon>
        <taxon>Glomeromycetes</taxon>
        <taxon>Diversisporales</taxon>
        <taxon>Gigasporaceae</taxon>
        <taxon>Gigaspora</taxon>
    </lineage>
</organism>
<feature type="non-terminal residue" evidence="1">
    <location>
        <position position="1"/>
    </location>
</feature>
<gene>
    <name evidence="1" type="ORF">GMARGA_LOCUS40907</name>
</gene>
<evidence type="ECO:0000313" key="2">
    <source>
        <dbReference type="Proteomes" id="UP000789901"/>
    </source>
</evidence>
<dbReference type="Proteomes" id="UP000789901">
    <property type="component" value="Unassembled WGS sequence"/>
</dbReference>
<evidence type="ECO:0000313" key="1">
    <source>
        <dbReference type="EMBL" id="CAG8851772.1"/>
    </source>
</evidence>
<protein>
    <submittedName>
        <fullName evidence="1">21683_t:CDS:1</fullName>
    </submittedName>
</protein>
<reference evidence="1 2" key="1">
    <citation type="submission" date="2021-06" db="EMBL/GenBank/DDBJ databases">
        <authorList>
            <person name="Kallberg Y."/>
            <person name="Tangrot J."/>
            <person name="Rosling A."/>
        </authorList>
    </citation>
    <scope>NUCLEOTIDE SEQUENCE [LARGE SCALE GENOMIC DNA]</scope>
    <source>
        <strain evidence="1 2">120-4 pot B 10/14</strain>
    </source>
</reference>
<proteinExistence type="predicted"/>
<keyword evidence="2" id="KW-1185">Reference proteome</keyword>
<dbReference type="EMBL" id="CAJVQB010107812">
    <property type="protein sequence ID" value="CAG8851772.1"/>
    <property type="molecule type" value="Genomic_DNA"/>
</dbReference>
<sequence length="45" mass="4969">ISTSISNTCANSIKRYITNAYNAGIKQLKELLDKTTITVHLTTDL</sequence>
<accession>A0ABN7XCF1</accession>
<name>A0ABN7XCF1_GIGMA</name>
<comment type="caution">
    <text evidence="1">The sequence shown here is derived from an EMBL/GenBank/DDBJ whole genome shotgun (WGS) entry which is preliminary data.</text>
</comment>